<accession>A0A151SGX9</accession>
<protein>
    <submittedName>
        <fullName evidence="2">Uncharacterized protein</fullName>
    </submittedName>
</protein>
<organism evidence="2 3">
    <name type="scientific">Cajanus cajan</name>
    <name type="common">Pigeon pea</name>
    <name type="synonym">Cajanus indicus</name>
    <dbReference type="NCBI Taxonomy" id="3821"/>
    <lineage>
        <taxon>Eukaryota</taxon>
        <taxon>Viridiplantae</taxon>
        <taxon>Streptophyta</taxon>
        <taxon>Embryophyta</taxon>
        <taxon>Tracheophyta</taxon>
        <taxon>Spermatophyta</taxon>
        <taxon>Magnoliopsida</taxon>
        <taxon>eudicotyledons</taxon>
        <taxon>Gunneridae</taxon>
        <taxon>Pentapetalae</taxon>
        <taxon>rosids</taxon>
        <taxon>fabids</taxon>
        <taxon>Fabales</taxon>
        <taxon>Fabaceae</taxon>
        <taxon>Papilionoideae</taxon>
        <taxon>50 kb inversion clade</taxon>
        <taxon>NPAAA clade</taxon>
        <taxon>indigoferoid/millettioid clade</taxon>
        <taxon>Phaseoleae</taxon>
        <taxon>Cajanus</taxon>
    </lineage>
</organism>
<keyword evidence="3" id="KW-1185">Reference proteome</keyword>
<reference evidence="2 3" key="1">
    <citation type="journal article" date="2012" name="Nat. Biotechnol.">
        <title>Draft genome sequence of pigeonpea (Cajanus cajan), an orphan legume crop of resource-poor farmers.</title>
        <authorList>
            <person name="Varshney R.K."/>
            <person name="Chen W."/>
            <person name="Li Y."/>
            <person name="Bharti A.K."/>
            <person name="Saxena R.K."/>
            <person name="Schlueter J.A."/>
            <person name="Donoghue M.T."/>
            <person name="Azam S."/>
            <person name="Fan G."/>
            <person name="Whaley A.M."/>
            <person name="Farmer A.D."/>
            <person name="Sheridan J."/>
            <person name="Iwata A."/>
            <person name="Tuteja R."/>
            <person name="Penmetsa R.V."/>
            <person name="Wu W."/>
            <person name="Upadhyaya H.D."/>
            <person name="Yang S.P."/>
            <person name="Shah T."/>
            <person name="Saxena K.B."/>
            <person name="Michael T."/>
            <person name="McCombie W.R."/>
            <person name="Yang B."/>
            <person name="Zhang G."/>
            <person name="Yang H."/>
            <person name="Wang J."/>
            <person name="Spillane C."/>
            <person name="Cook D.R."/>
            <person name="May G.D."/>
            <person name="Xu X."/>
            <person name="Jackson S.A."/>
        </authorList>
    </citation>
    <scope>NUCLEOTIDE SEQUENCE [LARGE SCALE GENOMIC DNA]</scope>
    <source>
        <strain evidence="3">cv. Asha</strain>
    </source>
</reference>
<dbReference type="EMBL" id="CM003613">
    <property type="protein sequence ID" value="KYP54090.1"/>
    <property type="molecule type" value="Genomic_DNA"/>
</dbReference>
<sequence>MENSSEAKINHGKAHATTSSKGTPSKKEKILSIASYHKNYFLGGFGAKTLGVSPLSMTRFKPQYYNWHHIGLKHDHHHQVSWSGHQTLNSVHPTIDFFQDLMAEGNGFHQHHKSCQPFTFPLSRGGAQNSESQSQLSLNLSLCVKRNFDLANKSSTSTRNATITMADDLNPKTLSDGENSSPANGVVEELDLTLKI</sequence>
<proteinExistence type="predicted"/>
<evidence type="ECO:0000313" key="2">
    <source>
        <dbReference type="EMBL" id="KYP54090.1"/>
    </source>
</evidence>
<dbReference type="Gramene" id="C.cajan_00255.t">
    <property type="protein sequence ID" value="C.cajan_00255.t.cds1"/>
    <property type="gene ID" value="C.cajan_00255"/>
</dbReference>
<dbReference type="OMA" id="SEISMTH"/>
<dbReference type="AlphaFoldDB" id="A0A151SGX9"/>
<dbReference type="Proteomes" id="UP000075243">
    <property type="component" value="Chromosome 11"/>
</dbReference>
<feature type="region of interest" description="Disordered" evidence="1">
    <location>
        <begin position="1"/>
        <end position="26"/>
    </location>
</feature>
<evidence type="ECO:0000256" key="1">
    <source>
        <dbReference type="SAM" id="MobiDB-lite"/>
    </source>
</evidence>
<evidence type="ECO:0000313" key="3">
    <source>
        <dbReference type="Proteomes" id="UP000075243"/>
    </source>
</evidence>
<gene>
    <name evidence="2" type="ORF">KK1_000261</name>
</gene>
<name>A0A151SGX9_CAJCA</name>